<dbReference type="InterPro" id="IPR015866">
    <property type="entry name" value="Ser-tRNA-synth_1_N"/>
</dbReference>
<dbReference type="GO" id="GO:0006434">
    <property type="term" value="P:seryl-tRNA aminoacylation"/>
    <property type="evidence" value="ECO:0007669"/>
    <property type="project" value="InterPro"/>
</dbReference>
<feature type="binding site" evidence="10">
    <location>
        <begin position="354"/>
        <end position="357"/>
    </location>
    <ligand>
        <name>ATP</name>
        <dbReference type="ChEBI" id="CHEBI:30616"/>
    </ligand>
</feature>
<keyword evidence="5 10" id="KW-0067">ATP-binding</keyword>
<evidence type="ECO:0000256" key="1">
    <source>
        <dbReference type="ARBA" id="ARBA00010728"/>
    </source>
</evidence>
<evidence type="ECO:0000256" key="6">
    <source>
        <dbReference type="ARBA" id="ARBA00022917"/>
    </source>
</evidence>
<dbReference type="EMBL" id="GIBP01002461">
    <property type="protein sequence ID" value="NDV31430.1"/>
    <property type="molecule type" value="Transcribed_RNA"/>
</dbReference>
<reference evidence="14" key="1">
    <citation type="journal article" date="2020" name="J. Eukaryot. Microbiol.">
        <title>De novo Sequencing, Assembly and Annotation of the Transcriptome for the Free-Living Testate Amoeba Arcella intermedia.</title>
        <authorList>
            <person name="Ribeiro G.M."/>
            <person name="Porfirio-Sousa A.L."/>
            <person name="Maurer-Alcala X.X."/>
            <person name="Katz L.A."/>
            <person name="Lahr D.J.G."/>
        </authorList>
    </citation>
    <scope>NUCLEOTIDE SEQUENCE</scope>
</reference>
<dbReference type="InterPro" id="IPR045864">
    <property type="entry name" value="aa-tRNA-synth_II/BPL/LPL"/>
</dbReference>
<dbReference type="EC" id="6.1.1.11" evidence="2"/>
<dbReference type="Pfam" id="PF00587">
    <property type="entry name" value="tRNA-synt_2b"/>
    <property type="match status" value="1"/>
</dbReference>
<proteinExistence type="inferred from homology"/>
<evidence type="ECO:0000256" key="3">
    <source>
        <dbReference type="ARBA" id="ARBA00022598"/>
    </source>
</evidence>
<evidence type="ECO:0000256" key="2">
    <source>
        <dbReference type="ARBA" id="ARBA00012840"/>
    </source>
</evidence>
<evidence type="ECO:0000256" key="10">
    <source>
        <dbReference type="PIRSR" id="PIRSR001529-2"/>
    </source>
</evidence>
<dbReference type="CDD" id="cd00770">
    <property type="entry name" value="SerRS_core"/>
    <property type="match status" value="1"/>
</dbReference>
<dbReference type="FunFam" id="3.30.930.10:FF:000026">
    <property type="entry name" value="Seryl-tRNA synthetase, cytoplasmic"/>
    <property type="match status" value="1"/>
</dbReference>
<feature type="region of interest" description="Disordered" evidence="12">
    <location>
        <begin position="438"/>
        <end position="469"/>
    </location>
</feature>
<feature type="binding site" evidence="10">
    <location>
        <begin position="283"/>
        <end position="286"/>
    </location>
    <ligand>
        <name>ATP</name>
        <dbReference type="ChEBI" id="CHEBI:30616"/>
    </ligand>
</feature>
<evidence type="ECO:0000256" key="9">
    <source>
        <dbReference type="PIRSR" id="PIRSR001529-1"/>
    </source>
</evidence>
<dbReference type="PROSITE" id="PS50862">
    <property type="entry name" value="AA_TRNA_LIGASE_II"/>
    <property type="match status" value="1"/>
</dbReference>
<keyword evidence="3" id="KW-0436">Ligase</keyword>
<dbReference type="GO" id="GO:0004828">
    <property type="term" value="F:serine-tRNA ligase activity"/>
    <property type="evidence" value="ECO:0007669"/>
    <property type="project" value="UniProtKB-EC"/>
</dbReference>
<dbReference type="InterPro" id="IPR042103">
    <property type="entry name" value="SerRS_1_N_sf"/>
</dbReference>
<feature type="compositionally biased region" description="Basic and acidic residues" evidence="12">
    <location>
        <begin position="450"/>
        <end position="469"/>
    </location>
</feature>
<evidence type="ECO:0000256" key="12">
    <source>
        <dbReference type="SAM" id="MobiDB-lite"/>
    </source>
</evidence>
<keyword evidence="4" id="KW-0547">Nucleotide-binding</keyword>
<dbReference type="InterPro" id="IPR010978">
    <property type="entry name" value="tRNA-bd_arm"/>
</dbReference>
<feature type="site" description="Important for serine binding" evidence="9">
    <location>
        <position position="392"/>
    </location>
</feature>
<dbReference type="SUPFAM" id="SSF55681">
    <property type="entry name" value="Class II aaRS and biotin synthetases"/>
    <property type="match status" value="1"/>
</dbReference>
<dbReference type="PRINTS" id="PR00981">
    <property type="entry name" value="TRNASYNTHSER"/>
</dbReference>
<evidence type="ECO:0000313" key="14">
    <source>
        <dbReference type="EMBL" id="NDV31430.1"/>
    </source>
</evidence>
<keyword evidence="6" id="KW-0648">Protein biosynthesis</keyword>
<evidence type="ECO:0000256" key="11">
    <source>
        <dbReference type="SAM" id="Coils"/>
    </source>
</evidence>
<dbReference type="InterPro" id="IPR006195">
    <property type="entry name" value="aa-tRNA-synth_II"/>
</dbReference>
<dbReference type="AlphaFoldDB" id="A0A6B2L390"/>
<dbReference type="Pfam" id="PF02403">
    <property type="entry name" value="Seryl_tRNA_N"/>
    <property type="match status" value="1"/>
</dbReference>
<dbReference type="InterPro" id="IPR033729">
    <property type="entry name" value="SerRS_core"/>
</dbReference>
<dbReference type="InterPro" id="IPR002314">
    <property type="entry name" value="aa-tRNA-synt_IIb"/>
</dbReference>
<dbReference type="PANTHER" id="PTHR11778">
    <property type="entry name" value="SERYL-TRNA SYNTHETASE"/>
    <property type="match status" value="1"/>
</dbReference>
<evidence type="ECO:0000259" key="13">
    <source>
        <dbReference type="PROSITE" id="PS50862"/>
    </source>
</evidence>
<evidence type="ECO:0000256" key="8">
    <source>
        <dbReference type="ARBA" id="ARBA00031113"/>
    </source>
</evidence>
<evidence type="ECO:0000256" key="7">
    <source>
        <dbReference type="ARBA" id="ARBA00023146"/>
    </source>
</evidence>
<feature type="binding site" evidence="9">
    <location>
        <position position="390"/>
    </location>
    <ligand>
        <name>L-serine</name>
        <dbReference type="ChEBI" id="CHEBI:33384"/>
    </ligand>
</feature>
<sequence>MDINYFREEKHDLELLRENQKKRFQSTQIIDEVSNLDKEWRKLQLELNKLNKESNALSNEINKQRKEKTDNSALIENSKQLKKQIALVEDQLKEKLKQRDEKLYTIGNFVHSSVPVSNDEKDNLLVKTWGTNRETTADLHHHHVLLHMLDGYETETGSKVAGHRGYYLKGIGVILNQALINYGLEFLSERGYLPVQTPFFMKKSTMAKVAALAEFNESLYKVSGNEDEEDKYLIATSEQPCCALNMGTTISPKSLPIKYVGYSTCFRKEAGSHGKDVWGIFRVHQFEKIEQFVLAPPNKSWEMHEEMLAVSEEFYQSLGLSYRVVSIVSGELNNAASKKYDLEAWFPTLGTYRELVSCSNCTDYQARRLDIKYGSVKNEDGGIPYVHMLNSTLTATERTICCILENYQTPQGLRIPEVLKKYILPYLAPTADKDIIPFKKGPPAIGKGAKGKEEQGQPKGKEKTKQKET</sequence>
<dbReference type="PIRSF" id="PIRSF001529">
    <property type="entry name" value="Ser-tRNA-synth_IIa"/>
    <property type="match status" value="1"/>
</dbReference>
<feature type="coiled-coil region" evidence="11">
    <location>
        <begin position="33"/>
        <end position="98"/>
    </location>
</feature>
<protein>
    <recommendedName>
        <fullName evidence="2">serine--tRNA ligase</fullName>
        <ecNumber evidence="2">6.1.1.11</ecNumber>
    </recommendedName>
    <alternativeName>
        <fullName evidence="8">Seryl-tRNA synthetase</fullName>
    </alternativeName>
</protein>
<feature type="binding site" evidence="9">
    <location>
        <position position="267"/>
    </location>
    <ligand>
        <name>L-serine</name>
        <dbReference type="ChEBI" id="CHEBI:33384"/>
    </ligand>
</feature>
<accession>A0A6B2L390</accession>
<evidence type="ECO:0000256" key="5">
    <source>
        <dbReference type="ARBA" id="ARBA00022840"/>
    </source>
</evidence>
<dbReference type="Gene3D" id="3.30.930.10">
    <property type="entry name" value="Bira Bifunctional Protein, Domain 2"/>
    <property type="match status" value="1"/>
</dbReference>
<dbReference type="NCBIfam" id="TIGR00414">
    <property type="entry name" value="serS"/>
    <property type="match status" value="1"/>
</dbReference>
<dbReference type="InterPro" id="IPR002317">
    <property type="entry name" value="Ser-tRNA-ligase_type_1"/>
</dbReference>
<evidence type="ECO:0000256" key="4">
    <source>
        <dbReference type="ARBA" id="ARBA00022741"/>
    </source>
</evidence>
<feature type="binding site" evidence="9">
    <location>
        <position position="290"/>
    </location>
    <ligand>
        <name>L-serine</name>
        <dbReference type="ChEBI" id="CHEBI:33384"/>
    </ligand>
</feature>
<comment type="similarity">
    <text evidence="1">Belongs to the class-II aminoacyl-tRNA synthetase family. Type-1 seryl-tRNA synthetase subfamily.</text>
</comment>
<keyword evidence="7" id="KW-0030">Aminoacyl-tRNA synthetase</keyword>
<dbReference type="SUPFAM" id="SSF46589">
    <property type="entry name" value="tRNA-binding arm"/>
    <property type="match status" value="1"/>
</dbReference>
<keyword evidence="11" id="KW-0175">Coiled coil</keyword>
<organism evidence="14">
    <name type="scientific">Arcella intermedia</name>
    <dbReference type="NCBI Taxonomy" id="1963864"/>
    <lineage>
        <taxon>Eukaryota</taxon>
        <taxon>Amoebozoa</taxon>
        <taxon>Tubulinea</taxon>
        <taxon>Elardia</taxon>
        <taxon>Arcellinida</taxon>
        <taxon>Sphaerothecina</taxon>
        <taxon>Arcellidae</taxon>
        <taxon>Arcella</taxon>
    </lineage>
</organism>
<name>A0A6B2L390_9EUKA</name>
<feature type="binding site" evidence="9">
    <location>
        <position position="236"/>
    </location>
    <ligand>
        <name>L-serine</name>
        <dbReference type="ChEBI" id="CHEBI:33384"/>
    </ligand>
</feature>
<feature type="domain" description="Aminoacyl-transfer RNA synthetases class-II family profile" evidence="13">
    <location>
        <begin position="185"/>
        <end position="425"/>
    </location>
</feature>
<feature type="binding site" evidence="10">
    <location>
        <begin position="267"/>
        <end position="269"/>
    </location>
    <ligand>
        <name>ATP</name>
        <dbReference type="ChEBI" id="CHEBI:30616"/>
    </ligand>
</feature>
<dbReference type="Gene3D" id="1.10.287.40">
    <property type="entry name" value="Serine-tRNA synthetase, tRNA binding domain"/>
    <property type="match status" value="1"/>
</dbReference>
<dbReference type="GO" id="GO:0005524">
    <property type="term" value="F:ATP binding"/>
    <property type="evidence" value="ECO:0007669"/>
    <property type="project" value="UniProtKB-KW"/>
</dbReference>